<comment type="pathway">
    <text evidence="2 9">Amino-acid biosynthesis; L-histidine biosynthesis; L-histidine from 5-phospho-alpha-D-ribose 1-diphosphate: step 1/9.</text>
</comment>
<dbReference type="NCBIfam" id="NF009086">
    <property type="entry name" value="PRK12421.1"/>
    <property type="match status" value="1"/>
</dbReference>
<dbReference type="NCBIfam" id="NF008935">
    <property type="entry name" value="PRK12292.1-1"/>
    <property type="match status" value="1"/>
</dbReference>
<evidence type="ECO:0000256" key="6">
    <source>
        <dbReference type="ARBA" id="ARBA00022490"/>
    </source>
</evidence>
<comment type="similarity">
    <text evidence="3 9">Belongs to the class-II aminoacyl-tRNA synthetase family. HisZ subfamily.</text>
</comment>
<evidence type="ECO:0000256" key="4">
    <source>
        <dbReference type="ARBA" id="ARBA00011496"/>
    </source>
</evidence>
<evidence type="ECO:0000313" key="12">
    <source>
        <dbReference type="Proteomes" id="UP001595791"/>
    </source>
</evidence>
<proteinExistence type="inferred from homology"/>
<comment type="function">
    <text evidence="8 9">Required for the first step of histidine biosynthesis. May allow the feedback regulation of ATP phosphoribosyltransferase activity by histidine.</text>
</comment>
<reference evidence="12" key="1">
    <citation type="journal article" date="2019" name="Int. J. Syst. Evol. Microbiol.">
        <title>The Global Catalogue of Microorganisms (GCM) 10K type strain sequencing project: providing services to taxonomists for standard genome sequencing and annotation.</title>
        <authorList>
            <consortium name="The Broad Institute Genomics Platform"/>
            <consortium name="The Broad Institute Genome Sequencing Center for Infectious Disease"/>
            <person name="Wu L."/>
            <person name="Ma J."/>
        </authorList>
    </citation>
    <scope>NUCLEOTIDE SEQUENCE [LARGE SCALE GENOMIC DNA]</scope>
    <source>
        <strain evidence="12">LMG 29894</strain>
    </source>
</reference>
<comment type="caution">
    <text evidence="11">The sequence shown here is derived from an EMBL/GenBank/DDBJ whole genome shotgun (WGS) entry which is preliminary data.</text>
</comment>
<keyword evidence="11" id="KW-0808">Transferase</keyword>
<keyword evidence="12" id="KW-1185">Reference proteome</keyword>
<gene>
    <name evidence="9" type="primary">hisZ</name>
    <name evidence="11" type="ORF">ACFOW7_07565</name>
</gene>
<comment type="subcellular location">
    <subcellularLocation>
        <location evidence="1 9">Cytoplasm</location>
    </subcellularLocation>
</comment>
<dbReference type="Pfam" id="PF13393">
    <property type="entry name" value="tRNA-synt_His"/>
    <property type="match status" value="1"/>
</dbReference>
<evidence type="ECO:0000256" key="9">
    <source>
        <dbReference type="HAMAP-Rule" id="MF_00125"/>
    </source>
</evidence>
<dbReference type="EMBL" id="JBHSBU010000001">
    <property type="protein sequence ID" value="MFC4159212.1"/>
    <property type="molecule type" value="Genomic_DNA"/>
</dbReference>
<dbReference type="CDD" id="cd00773">
    <property type="entry name" value="HisRS-like_core"/>
    <property type="match status" value="1"/>
</dbReference>
<evidence type="ECO:0000256" key="1">
    <source>
        <dbReference type="ARBA" id="ARBA00004496"/>
    </source>
</evidence>
<dbReference type="SUPFAM" id="SSF55681">
    <property type="entry name" value="Class II aaRS and biotin synthetases"/>
    <property type="match status" value="1"/>
</dbReference>
<accession>A0ABV8MM22</accession>
<evidence type="ECO:0000256" key="5">
    <source>
        <dbReference type="ARBA" id="ARBA00020397"/>
    </source>
</evidence>
<dbReference type="InterPro" id="IPR041715">
    <property type="entry name" value="HisRS-like_core"/>
</dbReference>
<protein>
    <recommendedName>
        <fullName evidence="5 9">ATP phosphoribosyltransferase regulatory subunit</fullName>
    </recommendedName>
</protein>
<evidence type="ECO:0000256" key="3">
    <source>
        <dbReference type="ARBA" id="ARBA00005539"/>
    </source>
</evidence>
<dbReference type="NCBIfam" id="TIGR00443">
    <property type="entry name" value="hisZ_biosyn_reg"/>
    <property type="match status" value="1"/>
</dbReference>
<keyword evidence="7 9" id="KW-0368">Histidine biosynthesis</keyword>
<evidence type="ECO:0000256" key="8">
    <source>
        <dbReference type="ARBA" id="ARBA00025246"/>
    </source>
</evidence>
<dbReference type="InterPro" id="IPR004517">
    <property type="entry name" value="HisZ"/>
</dbReference>
<dbReference type="GO" id="GO:0016757">
    <property type="term" value="F:glycosyltransferase activity"/>
    <property type="evidence" value="ECO:0007669"/>
    <property type="project" value="UniProtKB-KW"/>
</dbReference>
<organism evidence="11 12">
    <name type="scientific">Chitinimonas lacunae</name>
    <dbReference type="NCBI Taxonomy" id="1963018"/>
    <lineage>
        <taxon>Bacteria</taxon>
        <taxon>Pseudomonadati</taxon>
        <taxon>Pseudomonadota</taxon>
        <taxon>Betaproteobacteria</taxon>
        <taxon>Neisseriales</taxon>
        <taxon>Chitinibacteraceae</taxon>
        <taxon>Chitinimonas</taxon>
    </lineage>
</organism>
<comment type="miscellaneous">
    <text evidence="9">This function is generally fulfilled by the C-terminal part of HisG, which is missing in some bacteria such as this one.</text>
</comment>
<evidence type="ECO:0000256" key="2">
    <source>
        <dbReference type="ARBA" id="ARBA00004667"/>
    </source>
</evidence>
<keyword evidence="11" id="KW-0328">Glycosyltransferase</keyword>
<sequence>MITMRNWILPEHISDLLPPEARRVETLRRAMLDLAAGFGYELVLPPLIEYVDSLLPPADAALELKTFKLTDQLSGRQLGLRADITPQVARIDAHLLNRQGVARLCYAGSTVHALPDGILSSREPLQLGAEIYGFAGVAADVEVVELMRECLRLAGIEQVHLDIGHIGLFLALADAAALSGERREAVFRAIQQKDLPSLAALVAGLPAPLAQGLAALPTLYGGAEVLAAAEQRLPALPPITAALAALRDLTEALAARGIVPHYDLSELRSGYYHTGLVFAAYAEGWANAVARGGRYDHVGERFGRPRPATGFSVDLKELSRRLAPALARRAILAPDRLDPALADAIRALRSAGETVVVRLGEVIDVEELHADRELVERGGQWQVVPLGA</sequence>
<evidence type="ECO:0000256" key="7">
    <source>
        <dbReference type="ARBA" id="ARBA00023102"/>
    </source>
</evidence>
<keyword evidence="9" id="KW-0028">Amino-acid biosynthesis</keyword>
<dbReference type="PANTHER" id="PTHR43707:SF1">
    <property type="entry name" value="HISTIDINE--TRNA LIGASE, MITOCHONDRIAL-RELATED"/>
    <property type="match status" value="1"/>
</dbReference>
<name>A0ABV8MM22_9NEIS</name>
<dbReference type="InterPro" id="IPR004516">
    <property type="entry name" value="HisRS/HisZ"/>
</dbReference>
<dbReference type="PANTHER" id="PTHR43707">
    <property type="entry name" value="HISTIDYL-TRNA SYNTHETASE"/>
    <property type="match status" value="1"/>
</dbReference>
<evidence type="ECO:0000313" key="11">
    <source>
        <dbReference type="EMBL" id="MFC4159212.1"/>
    </source>
</evidence>
<dbReference type="HAMAP" id="MF_00125">
    <property type="entry name" value="HisZ"/>
    <property type="match status" value="1"/>
</dbReference>
<dbReference type="RefSeq" id="WP_378167990.1">
    <property type="nucleotide sequence ID" value="NZ_JBHSBU010000001.1"/>
</dbReference>
<dbReference type="Proteomes" id="UP001595791">
    <property type="component" value="Unassembled WGS sequence"/>
</dbReference>
<dbReference type="InterPro" id="IPR045864">
    <property type="entry name" value="aa-tRNA-synth_II/BPL/LPL"/>
</dbReference>
<dbReference type="Gene3D" id="3.30.930.10">
    <property type="entry name" value="Bira Bifunctional Protein, Domain 2"/>
    <property type="match status" value="1"/>
</dbReference>
<keyword evidence="6 9" id="KW-0963">Cytoplasm</keyword>
<feature type="domain" description="Class II Histidinyl-tRNA synthetase (HisRS)-like catalytic core" evidence="10">
    <location>
        <begin position="12"/>
        <end position="318"/>
    </location>
</feature>
<comment type="subunit">
    <text evidence="4 9">Heteromultimer composed of HisG and HisZ subunits.</text>
</comment>
<evidence type="ECO:0000259" key="10">
    <source>
        <dbReference type="Pfam" id="PF13393"/>
    </source>
</evidence>